<evidence type="ECO:0000256" key="1">
    <source>
        <dbReference type="ARBA" id="ARBA00004141"/>
    </source>
</evidence>
<dbReference type="InterPro" id="IPR003148">
    <property type="entry name" value="RCK_N"/>
</dbReference>
<protein>
    <submittedName>
        <fullName evidence="10">Kef-type K+ transport system, membrane component KefB</fullName>
    </submittedName>
</protein>
<feature type="transmembrane region" description="Helical" evidence="7">
    <location>
        <begin position="369"/>
        <end position="387"/>
    </location>
</feature>
<dbReference type="GO" id="GO:0016020">
    <property type="term" value="C:membrane"/>
    <property type="evidence" value="ECO:0007669"/>
    <property type="project" value="UniProtKB-SubCell"/>
</dbReference>
<feature type="transmembrane region" description="Helical" evidence="7">
    <location>
        <begin position="275"/>
        <end position="294"/>
    </location>
</feature>
<feature type="transmembrane region" description="Helical" evidence="7">
    <location>
        <begin position="62"/>
        <end position="78"/>
    </location>
</feature>
<accession>A0A1H1EHW9</accession>
<organism evidence="10 11">
    <name type="scientific">Natronobacterium texcoconense</name>
    <dbReference type="NCBI Taxonomy" id="1095778"/>
    <lineage>
        <taxon>Archaea</taxon>
        <taxon>Methanobacteriati</taxon>
        <taxon>Methanobacteriota</taxon>
        <taxon>Stenosarchaea group</taxon>
        <taxon>Halobacteria</taxon>
        <taxon>Halobacteriales</taxon>
        <taxon>Natrialbaceae</taxon>
        <taxon>Natronobacterium</taxon>
    </lineage>
</organism>
<feature type="transmembrane region" description="Helical" evidence="7">
    <location>
        <begin position="182"/>
        <end position="204"/>
    </location>
</feature>
<evidence type="ECO:0000313" key="11">
    <source>
        <dbReference type="Proteomes" id="UP000198848"/>
    </source>
</evidence>
<dbReference type="PANTHER" id="PTHR42751:SF3">
    <property type="entry name" value="SODIUM_GLUTAMATE SYMPORTER"/>
    <property type="match status" value="1"/>
</dbReference>
<evidence type="ECO:0000256" key="6">
    <source>
        <dbReference type="ARBA" id="ARBA00023136"/>
    </source>
</evidence>
<dbReference type="GO" id="GO:0006813">
    <property type="term" value="P:potassium ion transport"/>
    <property type="evidence" value="ECO:0007669"/>
    <property type="project" value="InterPro"/>
</dbReference>
<dbReference type="Pfam" id="PF00999">
    <property type="entry name" value="Na_H_Exchanger"/>
    <property type="match status" value="1"/>
</dbReference>
<dbReference type="EMBL" id="FNLC01000002">
    <property type="protein sequence ID" value="SDQ88118.1"/>
    <property type="molecule type" value="Genomic_DNA"/>
</dbReference>
<dbReference type="Gene3D" id="1.20.1530.20">
    <property type="match status" value="1"/>
</dbReference>
<feature type="transmembrane region" description="Helical" evidence="7">
    <location>
        <begin position="216"/>
        <end position="233"/>
    </location>
</feature>
<proteinExistence type="inferred from homology"/>
<dbReference type="Pfam" id="PF02254">
    <property type="entry name" value="TrkA_N"/>
    <property type="match status" value="1"/>
</dbReference>
<dbReference type="InterPro" id="IPR036291">
    <property type="entry name" value="NAD(P)-bd_dom_sf"/>
</dbReference>
<dbReference type="RefSeq" id="WP_090379969.1">
    <property type="nucleotide sequence ID" value="NZ_FNLC01000002.1"/>
</dbReference>
<feature type="transmembrane region" description="Helical" evidence="7">
    <location>
        <begin position="117"/>
        <end position="136"/>
    </location>
</feature>
<evidence type="ECO:0000256" key="7">
    <source>
        <dbReference type="SAM" id="Phobius"/>
    </source>
</evidence>
<dbReference type="AlphaFoldDB" id="A0A1H1EHW9"/>
<dbReference type="Gene3D" id="3.40.50.720">
    <property type="entry name" value="NAD(P)-binding Rossmann-like Domain"/>
    <property type="match status" value="1"/>
</dbReference>
<feature type="transmembrane region" description="Helical" evidence="7">
    <location>
        <begin position="32"/>
        <end position="50"/>
    </location>
</feature>
<dbReference type="OrthoDB" id="43518at2157"/>
<dbReference type="InterPro" id="IPR006153">
    <property type="entry name" value="Cation/H_exchanger_TM"/>
</dbReference>
<feature type="transmembrane region" description="Helical" evidence="7">
    <location>
        <begin position="306"/>
        <end position="327"/>
    </location>
</feature>
<comment type="subcellular location">
    <subcellularLocation>
        <location evidence="1">Membrane</location>
        <topology evidence="1">Multi-pass membrane protein</topology>
    </subcellularLocation>
</comment>
<reference evidence="11" key="1">
    <citation type="submission" date="2016-10" db="EMBL/GenBank/DDBJ databases">
        <authorList>
            <person name="Varghese N."/>
            <person name="Submissions S."/>
        </authorList>
    </citation>
    <scope>NUCLEOTIDE SEQUENCE [LARGE SCALE GENOMIC DNA]</scope>
    <source>
        <strain evidence="11">DSM 24767</strain>
    </source>
</reference>
<evidence type="ECO:0000256" key="5">
    <source>
        <dbReference type="ARBA" id="ARBA00022989"/>
    </source>
</evidence>
<dbReference type="Proteomes" id="UP000198848">
    <property type="component" value="Unassembled WGS sequence"/>
</dbReference>
<keyword evidence="5 7" id="KW-1133">Transmembrane helix</keyword>
<feature type="transmembrane region" description="Helical" evidence="7">
    <location>
        <begin position="6"/>
        <end position="25"/>
    </location>
</feature>
<evidence type="ECO:0000256" key="4">
    <source>
        <dbReference type="ARBA" id="ARBA00022692"/>
    </source>
</evidence>
<feature type="transmembrane region" description="Helical" evidence="7">
    <location>
        <begin position="239"/>
        <end position="263"/>
    </location>
</feature>
<feature type="domain" description="RCK N-terminal" evidence="9">
    <location>
        <begin position="421"/>
        <end position="532"/>
    </location>
</feature>
<feature type="transmembrane region" description="Helical" evidence="7">
    <location>
        <begin position="148"/>
        <end position="170"/>
    </location>
</feature>
<keyword evidence="3" id="KW-0813">Transport</keyword>
<comment type="similarity">
    <text evidence="2">Belongs to the monovalent cation:proton antiporter 2 (CPA2) transporter (TC 2.A.37) family.</text>
</comment>
<name>A0A1H1EHW9_NATTX</name>
<dbReference type="SUPFAM" id="SSF51735">
    <property type="entry name" value="NAD(P)-binding Rossmann-fold domains"/>
    <property type="match status" value="1"/>
</dbReference>
<keyword evidence="11" id="KW-1185">Reference proteome</keyword>
<feature type="transmembrane region" description="Helical" evidence="7">
    <location>
        <begin position="334"/>
        <end position="357"/>
    </location>
</feature>
<feature type="domain" description="Cation/H+ exchanger transmembrane" evidence="8">
    <location>
        <begin position="15"/>
        <end position="382"/>
    </location>
</feature>
<dbReference type="STRING" id="1095778.SAMN04489842_1583"/>
<dbReference type="GO" id="GO:0015297">
    <property type="term" value="F:antiporter activity"/>
    <property type="evidence" value="ECO:0007669"/>
    <property type="project" value="InterPro"/>
</dbReference>
<evidence type="ECO:0000256" key="3">
    <source>
        <dbReference type="ARBA" id="ARBA00022448"/>
    </source>
</evidence>
<dbReference type="PANTHER" id="PTHR42751">
    <property type="entry name" value="SODIUM/HYDROGEN EXCHANGER FAMILY/TRKA DOMAIN PROTEIN"/>
    <property type="match status" value="1"/>
</dbReference>
<gene>
    <name evidence="10" type="ORF">SAMN04489842_1583</name>
</gene>
<feature type="transmembrane region" description="Helical" evidence="7">
    <location>
        <begin position="90"/>
        <end position="111"/>
    </location>
</feature>
<keyword evidence="4 7" id="KW-0812">Transmembrane</keyword>
<evidence type="ECO:0000256" key="2">
    <source>
        <dbReference type="ARBA" id="ARBA00005551"/>
    </source>
</evidence>
<evidence type="ECO:0000259" key="9">
    <source>
        <dbReference type="Pfam" id="PF02254"/>
    </source>
</evidence>
<sequence length="584" mass="64049">MVEVGLASDVATILVAAAIVGVLAVKLGQPTIIGYILTGVVIGPVGLGIVEPSIITDTMAELGLAFLLFLLGIKMRIGDIRHLIAPIVKISIPQMAAIGLVGFGLAIALPFSFEEAVIIGLAVMYSSTAVVIKMLNDKGEATSLHGKIDVGILLAQDIVVVIILAVLAAGRPEDAADVAATLAVVMVLVTVTTVAAIAASRYVLPPLFRRIADDTTFLFLVAISWLFLFVLVSDQIDVLLAPFGVDAYLSVEMGAFLAGLAIAQLPYSKDLQGRVNPLTDLFVMVFFVSVALDFEARHLLEYWTEAIVVAVVLLVVKFVVFFTLLYWQQFDLETTFLGSIGMIQVSEFGIVVAVAAAESDPPFIGQEELGFITLVALLTMSVSVYFIQYNKQLFERVKPHLSRWEQIDPVEPADTEYRDHVVVVGYDEIARRALRILEERYDEIVVVDRNVEHVEAIEKAGYEVLFGDFQYEKIRKDAGVKYADFVFSSSDQMEINEMILRETSEETTVFVEAKTAEEAEKLYDLGAGYVIMAPQLGVAQFMEYLESYVENRSSFDREIAADMELLRSGRLFPDITDRPGGDDD</sequence>
<dbReference type="InterPro" id="IPR038770">
    <property type="entry name" value="Na+/solute_symporter_sf"/>
</dbReference>
<evidence type="ECO:0000259" key="8">
    <source>
        <dbReference type="Pfam" id="PF00999"/>
    </source>
</evidence>
<evidence type="ECO:0000313" key="10">
    <source>
        <dbReference type="EMBL" id="SDQ88118.1"/>
    </source>
</evidence>
<dbReference type="GO" id="GO:1902600">
    <property type="term" value="P:proton transmembrane transport"/>
    <property type="evidence" value="ECO:0007669"/>
    <property type="project" value="InterPro"/>
</dbReference>
<keyword evidence="6 7" id="KW-0472">Membrane</keyword>